<evidence type="ECO:0000256" key="1">
    <source>
        <dbReference type="ARBA" id="ARBA00000966"/>
    </source>
</evidence>
<dbReference type="AlphaFoldDB" id="A0A7T4QZW4"/>
<protein>
    <recommendedName>
        <fullName evidence="3">cellulase</fullName>
        <ecNumber evidence="3">3.2.1.4</ecNumber>
    </recommendedName>
</protein>
<proteinExistence type="inferred from homology"/>
<dbReference type="InterPro" id="IPR012341">
    <property type="entry name" value="6hp_glycosidase-like_sf"/>
</dbReference>
<keyword evidence="6 8" id="KW-0326">Glycosidase</keyword>
<keyword evidence="7" id="KW-0119">Carbohydrate metabolism</keyword>
<dbReference type="GO" id="GO:0008810">
    <property type="term" value="F:cellulase activity"/>
    <property type="evidence" value="ECO:0007669"/>
    <property type="project" value="UniProtKB-EC"/>
</dbReference>
<sequence length="382" mass="42766">MHRALQWLIVGVCLSGSVSASTELCEWPRWQQFKAEHIRDGQVLEKRAQELRTTSEGQAYSLFFALVADDRRAFNEILNWTERHLARGDLTAQLPAWLWVESSGGQGHIADNNAASDADLWMSYALLEAGRRWQSHRYSSLGYLLVRRIASAEAHSVEDLGTVLLPGPEGFAGKSGSVRLNPSYLAPPLLDYLAERFPSGHWPALRASSARVLLDSLQPRGAAPDWIRFDNGAWQRTLPDRIGSYDAIRVYLWVGMLADSHPLRQPLLNAMQPMALSLRELPVPERIDTVSGRRQGAGPYGFSAAVLPLMKQLNYSEAVANHRQRVDDAWPVNTGGSKQESERYDGYYNRVLSLFGLGWLEQRFFFEESGQLQAASWAPSCG</sequence>
<organism evidence="8 9">
    <name type="scientific">Spongiibacter nanhainus</name>
    <dbReference type="NCBI Taxonomy" id="2794344"/>
    <lineage>
        <taxon>Bacteria</taxon>
        <taxon>Pseudomonadati</taxon>
        <taxon>Pseudomonadota</taxon>
        <taxon>Gammaproteobacteria</taxon>
        <taxon>Cellvibrionales</taxon>
        <taxon>Spongiibacteraceae</taxon>
        <taxon>Spongiibacter</taxon>
    </lineage>
</organism>
<dbReference type="Pfam" id="PF01270">
    <property type="entry name" value="Glyco_hydro_8"/>
    <property type="match status" value="1"/>
</dbReference>
<dbReference type="EMBL" id="CP066167">
    <property type="protein sequence ID" value="QQD17820.1"/>
    <property type="molecule type" value="Genomic_DNA"/>
</dbReference>
<dbReference type="KEGG" id="snan:I6N98_15980"/>
<keyword evidence="5" id="KW-0136">Cellulose degradation</keyword>
<dbReference type="InterPro" id="IPR008928">
    <property type="entry name" value="6-hairpin_glycosidase_sf"/>
</dbReference>
<dbReference type="Gene3D" id="1.50.10.10">
    <property type="match status" value="1"/>
</dbReference>
<keyword evidence="7" id="KW-0624">Polysaccharide degradation</keyword>
<dbReference type="EC" id="3.2.1.4" evidence="3"/>
<dbReference type="GO" id="GO:0030245">
    <property type="term" value="P:cellulose catabolic process"/>
    <property type="evidence" value="ECO:0007669"/>
    <property type="project" value="UniProtKB-KW"/>
</dbReference>
<evidence type="ECO:0000256" key="3">
    <source>
        <dbReference type="ARBA" id="ARBA00012601"/>
    </source>
</evidence>
<dbReference type="InterPro" id="IPR002037">
    <property type="entry name" value="Glyco_hydro_8"/>
</dbReference>
<comment type="catalytic activity">
    <reaction evidence="1">
        <text>Endohydrolysis of (1-&gt;4)-beta-D-glucosidic linkages in cellulose, lichenin and cereal beta-D-glucans.</text>
        <dbReference type="EC" id="3.2.1.4"/>
    </reaction>
</comment>
<reference evidence="8 9" key="1">
    <citation type="submission" date="2020-12" db="EMBL/GenBank/DDBJ databases">
        <authorList>
            <person name="Shan Y."/>
        </authorList>
    </citation>
    <scope>NUCLEOTIDE SEQUENCE [LARGE SCALE GENOMIC DNA]</scope>
    <source>
        <strain evidence="9">csc3.9</strain>
    </source>
</reference>
<dbReference type="PRINTS" id="PR00735">
    <property type="entry name" value="GLHYDRLASE8"/>
</dbReference>
<dbReference type="RefSeq" id="WP_198569319.1">
    <property type="nucleotide sequence ID" value="NZ_CP066167.1"/>
</dbReference>
<dbReference type="SUPFAM" id="SSF48208">
    <property type="entry name" value="Six-hairpin glycosidases"/>
    <property type="match status" value="1"/>
</dbReference>
<name>A0A7T4QZW4_9GAMM</name>
<evidence type="ECO:0000313" key="9">
    <source>
        <dbReference type="Proteomes" id="UP000596063"/>
    </source>
</evidence>
<keyword evidence="4 8" id="KW-0378">Hydrolase</keyword>
<keyword evidence="9" id="KW-1185">Reference proteome</keyword>
<comment type="similarity">
    <text evidence="2">Belongs to the glycosyl hydrolase 8 (cellulase D) family.</text>
</comment>
<evidence type="ECO:0000256" key="4">
    <source>
        <dbReference type="ARBA" id="ARBA00022801"/>
    </source>
</evidence>
<evidence type="ECO:0000256" key="2">
    <source>
        <dbReference type="ARBA" id="ARBA00009209"/>
    </source>
</evidence>
<evidence type="ECO:0000256" key="7">
    <source>
        <dbReference type="ARBA" id="ARBA00023326"/>
    </source>
</evidence>
<dbReference type="Proteomes" id="UP000596063">
    <property type="component" value="Chromosome"/>
</dbReference>
<dbReference type="NCBIfam" id="NF008305">
    <property type="entry name" value="PRK11097.1"/>
    <property type="match status" value="1"/>
</dbReference>
<gene>
    <name evidence="8" type="primary">bcsZ</name>
    <name evidence="8" type="ORF">I6N98_15980</name>
</gene>
<evidence type="ECO:0000256" key="5">
    <source>
        <dbReference type="ARBA" id="ARBA00023001"/>
    </source>
</evidence>
<evidence type="ECO:0000313" key="8">
    <source>
        <dbReference type="EMBL" id="QQD17820.1"/>
    </source>
</evidence>
<evidence type="ECO:0000256" key="6">
    <source>
        <dbReference type="ARBA" id="ARBA00023295"/>
    </source>
</evidence>
<accession>A0A7T4QZW4</accession>